<evidence type="ECO:0000313" key="2">
    <source>
        <dbReference type="EMBL" id="KAG2298779.1"/>
    </source>
</evidence>
<keyword evidence="3" id="KW-1185">Reference proteome</keyword>
<dbReference type="AlphaFoldDB" id="A0A8X7S793"/>
<accession>A0A8X7S793</accession>
<organism evidence="2 3">
    <name type="scientific">Brassica carinata</name>
    <name type="common">Ethiopian mustard</name>
    <name type="synonym">Abyssinian cabbage</name>
    <dbReference type="NCBI Taxonomy" id="52824"/>
    <lineage>
        <taxon>Eukaryota</taxon>
        <taxon>Viridiplantae</taxon>
        <taxon>Streptophyta</taxon>
        <taxon>Embryophyta</taxon>
        <taxon>Tracheophyta</taxon>
        <taxon>Spermatophyta</taxon>
        <taxon>Magnoliopsida</taxon>
        <taxon>eudicotyledons</taxon>
        <taxon>Gunneridae</taxon>
        <taxon>Pentapetalae</taxon>
        <taxon>rosids</taxon>
        <taxon>malvids</taxon>
        <taxon>Brassicales</taxon>
        <taxon>Brassicaceae</taxon>
        <taxon>Brassiceae</taxon>
        <taxon>Brassica</taxon>
    </lineage>
</organism>
<feature type="region of interest" description="Disordered" evidence="1">
    <location>
        <begin position="34"/>
        <end position="57"/>
    </location>
</feature>
<reference evidence="2 3" key="1">
    <citation type="submission" date="2020-02" db="EMBL/GenBank/DDBJ databases">
        <authorList>
            <person name="Ma Q."/>
            <person name="Huang Y."/>
            <person name="Song X."/>
            <person name="Pei D."/>
        </authorList>
    </citation>
    <scope>NUCLEOTIDE SEQUENCE [LARGE SCALE GENOMIC DNA]</scope>
    <source>
        <strain evidence="2">Sxm20200214</strain>
        <tissue evidence="2">Leaf</tissue>
    </source>
</reference>
<proteinExistence type="predicted"/>
<feature type="region of interest" description="Disordered" evidence="1">
    <location>
        <begin position="119"/>
        <end position="141"/>
    </location>
</feature>
<gene>
    <name evidence="2" type="ORF">Bca52824_035251</name>
</gene>
<evidence type="ECO:0000256" key="1">
    <source>
        <dbReference type="SAM" id="MobiDB-lite"/>
    </source>
</evidence>
<sequence>MSDYDGKFMDDWSSLSSPSIREVVGILYKNDNGVNPTSETFPQTNLSTDPLSEQRSGGLHDRVAARLGFDIPLLKIESISRLANSFRNPILVPSPILIISPGFSLSPLLQSPNMLSNSSQVLDMGSDSHHGPGVHSAQLER</sequence>
<name>A0A8X7S793_BRACI</name>
<dbReference type="EMBL" id="JAAMPC010000008">
    <property type="protein sequence ID" value="KAG2298779.1"/>
    <property type="molecule type" value="Genomic_DNA"/>
</dbReference>
<comment type="caution">
    <text evidence="2">The sequence shown here is derived from an EMBL/GenBank/DDBJ whole genome shotgun (WGS) entry which is preliminary data.</text>
</comment>
<protein>
    <submittedName>
        <fullName evidence="2">Uncharacterized protein</fullName>
    </submittedName>
</protein>
<evidence type="ECO:0000313" key="3">
    <source>
        <dbReference type="Proteomes" id="UP000886595"/>
    </source>
</evidence>
<dbReference type="Proteomes" id="UP000886595">
    <property type="component" value="Unassembled WGS sequence"/>
</dbReference>
<feature type="compositionally biased region" description="Polar residues" evidence="1">
    <location>
        <begin position="34"/>
        <end position="55"/>
    </location>
</feature>